<dbReference type="EMBL" id="CM042041">
    <property type="protein sequence ID" value="KAI3712278.1"/>
    <property type="molecule type" value="Genomic_DNA"/>
</dbReference>
<gene>
    <name evidence="1" type="ORF">L1987_70829</name>
</gene>
<keyword evidence="2" id="KW-1185">Reference proteome</keyword>
<comment type="caution">
    <text evidence="1">The sequence shown here is derived from an EMBL/GenBank/DDBJ whole genome shotgun (WGS) entry which is preliminary data.</text>
</comment>
<proteinExistence type="predicted"/>
<reference evidence="1 2" key="2">
    <citation type="journal article" date="2022" name="Mol. Ecol. Resour.">
        <title>The genomes of chicory, endive, great burdock and yacon provide insights into Asteraceae paleo-polyploidization history and plant inulin production.</title>
        <authorList>
            <person name="Fan W."/>
            <person name="Wang S."/>
            <person name="Wang H."/>
            <person name="Wang A."/>
            <person name="Jiang F."/>
            <person name="Liu H."/>
            <person name="Zhao H."/>
            <person name="Xu D."/>
            <person name="Zhang Y."/>
        </authorList>
    </citation>
    <scope>NUCLEOTIDE SEQUENCE [LARGE SCALE GENOMIC DNA]</scope>
    <source>
        <strain evidence="2">cv. Yunnan</strain>
        <tissue evidence="1">Leaves</tissue>
    </source>
</reference>
<sequence>MHSVFFKHNQESGPSYLKSKAETTDVEEIKDVDESTKYDGEMVVRKLPSERQCMFFSATMPGWVKKLSRKYPNNPSTMIWLGYFNLKRPDVGIAPCTNARFYDYTCWNCTTPQGKNTSWRYAQVKEGCTQDCSTVEGCTMSDAT</sequence>
<protein>
    <submittedName>
        <fullName evidence="1">Uncharacterized protein</fullName>
    </submittedName>
</protein>
<organism evidence="1 2">
    <name type="scientific">Smallanthus sonchifolius</name>
    <dbReference type="NCBI Taxonomy" id="185202"/>
    <lineage>
        <taxon>Eukaryota</taxon>
        <taxon>Viridiplantae</taxon>
        <taxon>Streptophyta</taxon>
        <taxon>Embryophyta</taxon>
        <taxon>Tracheophyta</taxon>
        <taxon>Spermatophyta</taxon>
        <taxon>Magnoliopsida</taxon>
        <taxon>eudicotyledons</taxon>
        <taxon>Gunneridae</taxon>
        <taxon>Pentapetalae</taxon>
        <taxon>asterids</taxon>
        <taxon>campanulids</taxon>
        <taxon>Asterales</taxon>
        <taxon>Asteraceae</taxon>
        <taxon>Asteroideae</taxon>
        <taxon>Heliantheae alliance</taxon>
        <taxon>Millerieae</taxon>
        <taxon>Smallanthus</taxon>
    </lineage>
</organism>
<dbReference type="Proteomes" id="UP001056120">
    <property type="component" value="Linkage Group LG24"/>
</dbReference>
<evidence type="ECO:0000313" key="2">
    <source>
        <dbReference type="Proteomes" id="UP001056120"/>
    </source>
</evidence>
<reference evidence="2" key="1">
    <citation type="journal article" date="2022" name="Mol. Ecol. Resour.">
        <title>The genomes of chicory, endive, great burdock and yacon provide insights into Asteraceae palaeo-polyploidization history and plant inulin production.</title>
        <authorList>
            <person name="Fan W."/>
            <person name="Wang S."/>
            <person name="Wang H."/>
            <person name="Wang A."/>
            <person name="Jiang F."/>
            <person name="Liu H."/>
            <person name="Zhao H."/>
            <person name="Xu D."/>
            <person name="Zhang Y."/>
        </authorList>
    </citation>
    <scope>NUCLEOTIDE SEQUENCE [LARGE SCALE GENOMIC DNA]</scope>
    <source>
        <strain evidence="2">cv. Yunnan</strain>
    </source>
</reference>
<name>A0ACB9ASC2_9ASTR</name>
<evidence type="ECO:0000313" key="1">
    <source>
        <dbReference type="EMBL" id="KAI3712278.1"/>
    </source>
</evidence>
<accession>A0ACB9ASC2</accession>